<sequence length="544" mass="62918">MKKAILFLVLLLGITAQSQVVDLQELSNGELIQSQPLYNKTQDDIYGYFFIFKKDRVDKKEFLYEYTLLDKNLNKVLSGNFVEKLGDYGKFIIVNGIYREGYITFKIDEKFAEIGVKIRTKYRILDIKENTISDAFVLSKELKKVYNEPSKSIKESTVFTFYPNSFGYHLLTPLENNAESGMYALMPKEGDKESRVRGISYFNEQLNPLWSFSFNQKGKRKQYEEVFFLNNKIHSNILVGRRLYNGSANQKLREKGEIFNTFLFFNKDTGKLISEFSPFGNKKADETEVKDVSNINIFLDSDKKVTFLNRIMSSKVKKFTLDEEKIIGFSRSEYDIATGKELSRHIFTWDKLSEHLNINEHGYIKEKGEPNSYLYLHDVILKSDGNLIFITEQYKTLTGTLLVGGSQGVKISDMILFEVDKNMALVKFQKIEKEITNYRVGIKMDGTTANQYGAFDYAGYQDLRNDDFLIYYYNKQRPENGGKKQNTLGIISYIDGNFTEQKLPLKSKDGSELVIVPAKKGYIMIVEKFKDNTKGLEIRLEKVN</sequence>
<evidence type="ECO:0000256" key="1">
    <source>
        <dbReference type="SAM" id="SignalP"/>
    </source>
</evidence>
<evidence type="ECO:0008006" key="4">
    <source>
        <dbReference type="Google" id="ProtNLM"/>
    </source>
</evidence>
<feature type="signal peptide" evidence="1">
    <location>
        <begin position="1"/>
        <end position="18"/>
    </location>
</feature>
<name>A0A4R7F5X7_9FLAO</name>
<dbReference type="OrthoDB" id="1312899at2"/>
<dbReference type="EMBL" id="SOAG01000003">
    <property type="protein sequence ID" value="TDS65102.1"/>
    <property type="molecule type" value="Genomic_DNA"/>
</dbReference>
<dbReference type="InterPro" id="IPR046661">
    <property type="entry name" value="DUF6770"/>
</dbReference>
<evidence type="ECO:0000313" key="2">
    <source>
        <dbReference type="EMBL" id="TDS65102.1"/>
    </source>
</evidence>
<keyword evidence="1" id="KW-0732">Signal</keyword>
<protein>
    <recommendedName>
        <fullName evidence="4">WG repeat protein</fullName>
    </recommendedName>
</protein>
<comment type="caution">
    <text evidence="2">The sequence shown here is derived from an EMBL/GenBank/DDBJ whole genome shotgun (WGS) entry which is preliminary data.</text>
</comment>
<reference evidence="2 3" key="1">
    <citation type="submission" date="2019-03" db="EMBL/GenBank/DDBJ databases">
        <title>Genomic Encyclopedia of Archaeal and Bacterial Type Strains, Phase II (KMG-II): from individual species to whole genera.</title>
        <authorList>
            <person name="Goeker M."/>
        </authorList>
    </citation>
    <scope>NUCLEOTIDE SEQUENCE [LARGE SCALE GENOMIC DNA]</scope>
    <source>
        <strain evidence="2 3">DSM 28213</strain>
    </source>
</reference>
<organism evidence="2 3">
    <name type="scientific">Myroides indicus</name>
    <dbReference type="NCBI Taxonomy" id="1323422"/>
    <lineage>
        <taxon>Bacteria</taxon>
        <taxon>Pseudomonadati</taxon>
        <taxon>Bacteroidota</taxon>
        <taxon>Flavobacteriia</taxon>
        <taxon>Flavobacteriales</taxon>
        <taxon>Flavobacteriaceae</taxon>
        <taxon>Myroides</taxon>
    </lineage>
</organism>
<feature type="chain" id="PRO_5020640759" description="WG repeat protein" evidence="1">
    <location>
        <begin position="19"/>
        <end position="544"/>
    </location>
</feature>
<gene>
    <name evidence="2" type="ORF">C8P70_103125</name>
</gene>
<dbReference type="RefSeq" id="WP_133711706.1">
    <property type="nucleotide sequence ID" value="NZ_SOAG01000003.1"/>
</dbReference>
<accession>A0A4R7F5X7</accession>
<proteinExistence type="predicted"/>
<evidence type="ECO:0000313" key="3">
    <source>
        <dbReference type="Proteomes" id="UP000295215"/>
    </source>
</evidence>
<keyword evidence="3" id="KW-1185">Reference proteome</keyword>
<dbReference type="Pfam" id="PF20559">
    <property type="entry name" value="DUF6770"/>
    <property type="match status" value="2"/>
</dbReference>
<dbReference type="Proteomes" id="UP000295215">
    <property type="component" value="Unassembled WGS sequence"/>
</dbReference>
<dbReference type="AlphaFoldDB" id="A0A4R7F5X7"/>